<dbReference type="AlphaFoldDB" id="A0A517LVX4"/>
<dbReference type="SUPFAM" id="SSF140566">
    <property type="entry name" value="FlgN-like"/>
    <property type="match status" value="1"/>
</dbReference>
<dbReference type="KEGG" id="ruv:EC9_09230"/>
<sequence>MTSPSSADASARLSQLVDDKFRLLSLLLEKGEQQRQLIESGDATALLHLLGEKQTLISDLQRLQDGIAQIQSGGELSWASPAARQRCQTTAQQCNALGQQVLEIEALCERNASTQRNAVAKQIQEFSNFNSRSSDSYSLDDETRLAEFDESS</sequence>
<dbReference type="EMBL" id="CP036261">
    <property type="protein sequence ID" value="QDS86749.1"/>
    <property type="molecule type" value="Genomic_DNA"/>
</dbReference>
<evidence type="ECO:0000256" key="1">
    <source>
        <dbReference type="ARBA" id="ARBA00002397"/>
    </source>
</evidence>
<protein>
    <submittedName>
        <fullName evidence="5">FlgN protein</fullName>
    </submittedName>
</protein>
<dbReference type="InterPro" id="IPR007809">
    <property type="entry name" value="FlgN-like"/>
</dbReference>
<evidence type="ECO:0000256" key="4">
    <source>
        <dbReference type="SAM" id="MobiDB-lite"/>
    </source>
</evidence>
<keyword evidence="6" id="KW-1185">Reference proteome</keyword>
<dbReference type="RefSeq" id="WP_145342675.1">
    <property type="nucleotide sequence ID" value="NZ_CP036261.1"/>
</dbReference>
<feature type="compositionally biased region" description="Basic and acidic residues" evidence="4">
    <location>
        <begin position="141"/>
        <end position="152"/>
    </location>
</feature>
<comment type="similarity">
    <text evidence="2">Belongs to the FlgN family.</text>
</comment>
<dbReference type="InterPro" id="IPR036679">
    <property type="entry name" value="FlgN-like_sf"/>
</dbReference>
<proteinExistence type="inferred from homology"/>
<evidence type="ECO:0000256" key="2">
    <source>
        <dbReference type="ARBA" id="ARBA00007703"/>
    </source>
</evidence>
<accession>A0A517LVX4</accession>
<feature type="region of interest" description="Disordered" evidence="4">
    <location>
        <begin position="130"/>
        <end position="152"/>
    </location>
</feature>
<dbReference type="Proteomes" id="UP000319557">
    <property type="component" value="Chromosome"/>
</dbReference>
<comment type="function">
    <text evidence="1">Required for the efficient initiation of filament assembly.</text>
</comment>
<dbReference type="OrthoDB" id="279715at2"/>
<name>A0A517LVX4_9BACT</name>
<evidence type="ECO:0000256" key="3">
    <source>
        <dbReference type="ARBA" id="ARBA00022795"/>
    </source>
</evidence>
<dbReference type="GO" id="GO:0044780">
    <property type="term" value="P:bacterial-type flagellum assembly"/>
    <property type="evidence" value="ECO:0007669"/>
    <property type="project" value="InterPro"/>
</dbReference>
<gene>
    <name evidence="5" type="ORF">EC9_09230</name>
</gene>
<reference evidence="5 6" key="1">
    <citation type="submission" date="2019-02" db="EMBL/GenBank/DDBJ databases">
        <title>Deep-cultivation of Planctomycetes and their phenomic and genomic characterization uncovers novel biology.</title>
        <authorList>
            <person name="Wiegand S."/>
            <person name="Jogler M."/>
            <person name="Boedeker C."/>
            <person name="Pinto D."/>
            <person name="Vollmers J."/>
            <person name="Rivas-Marin E."/>
            <person name="Kohn T."/>
            <person name="Peeters S.H."/>
            <person name="Heuer A."/>
            <person name="Rast P."/>
            <person name="Oberbeckmann S."/>
            <person name="Bunk B."/>
            <person name="Jeske O."/>
            <person name="Meyerdierks A."/>
            <person name="Storesund J.E."/>
            <person name="Kallscheuer N."/>
            <person name="Luecker S."/>
            <person name="Lage O.M."/>
            <person name="Pohl T."/>
            <person name="Merkel B.J."/>
            <person name="Hornburger P."/>
            <person name="Mueller R.-W."/>
            <person name="Bruemmer F."/>
            <person name="Labrenz M."/>
            <person name="Spormann A.M."/>
            <person name="Op den Camp H."/>
            <person name="Overmann J."/>
            <person name="Amann R."/>
            <person name="Jetten M.S.M."/>
            <person name="Mascher T."/>
            <person name="Medema M.H."/>
            <person name="Devos D.P."/>
            <person name="Kaster A.-K."/>
            <person name="Ovreas L."/>
            <person name="Rohde M."/>
            <person name="Galperin M.Y."/>
            <person name="Jogler C."/>
        </authorList>
    </citation>
    <scope>NUCLEOTIDE SEQUENCE [LARGE SCALE GENOMIC DNA]</scope>
    <source>
        <strain evidence="5 6">EC9</strain>
    </source>
</reference>
<keyword evidence="3" id="KW-1005">Bacterial flagellum biogenesis</keyword>
<evidence type="ECO:0000313" key="5">
    <source>
        <dbReference type="EMBL" id="QDS86749.1"/>
    </source>
</evidence>
<organism evidence="5 6">
    <name type="scientific">Rosistilla ulvae</name>
    <dbReference type="NCBI Taxonomy" id="1930277"/>
    <lineage>
        <taxon>Bacteria</taxon>
        <taxon>Pseudomonadati</taxon>
        <taxon>Planctomycetota</taxon>
        <taxon>Planctomycetia</taxon>
        <taxon>Pirellulales</taxon>
        <taxon>Pirellulaceae</taxon>
        <taxon>Rosistilla</taxon>
    </lineage>
</organism>
<evidence type="ECO:0000313" key="6">
    <source>
        <dbReference type="Proteomes" id="UP000319557"/>
    </source>
</evidence>
<dbReference type="Pfam" id="PF05130">
    <property type="entry name" value="FlgN"/>
    <property type="match status" value="1"/>
</dbReference>